<dbReference type="PANTHER" id="PTHR12215:SF10">
    <property type="entry name" value="L-AMINOADIPATE-SEMIALDEHYDE DEHYDROGENASE-PHOSPHOPANTETHEINYL TRANSFERASE"/>
    <property type="match status" value="1"/>
</dbReference>
<reference evidence="5 6" key="1">
    <citation type="submission" date="2019-08" db="EMBL/GenBank/DDBJ databases">
        <title>Bradyrhizobium hipponensis sp. nov., a rhizobium isolated from a Lupinus angustifolius root nodule in Tunisia.</title>
        <authorList>
            <person name="Off K."/>
            <person name="Rejili M."/>
            <person name="Mars M."/>
            <person name="Brachmann A."/>
            <person name="Marin M."/>
        </authorList>
    </citation>
    <scope>NUCLEOTIDE SEQUENCE [LARGE SCALE GENOMIC DNA]</scope>
    <source>
        <strain evidence="5 6">CTAW71</strain>
    </source>
</reference>
<dbReference type="EMBL" id="VSSS01000041">
    <property type="protein sequence ID" value="TYL92024.1"/>
    <property type="molecule type" value="Genomic_DNA"/>
</dbReference>
<dbReference type="RefSeq" id="WP_148775097.1">
    <property type="nucleotide sequence ID" value="NZ_VSSS01000041.1"/>
</dbReference>
<sequence length="281" mass="31230">MPLHPPENSESFLEAGTNTLQSPLEQWQLGLPARPACGEIHVWRLRFSSPKLAELGWQFMTNDERARAELFRFAPDRERFCQSRFLLRQVLGGYLKQDPAKVPVMPGAHGKPELDSAISSHGLQFNLTHSHSVALLAITTGQTVGIDAEDIARFGNPDVAGLADSLLSKREIEVFMSLDQKSRIISFLRCWTRKEALLKAVGIGLLAKLDDFEVPMDDRKIWSVQWPPDHRPDASTFQMADLSGLGYSAAVAAPMISGPVQLFELHHPELATRYGNEAPPL</sequence>
<dbReference type="InterPro" id="IPR008278">
    <property type="entry name" value="4-PPantetheinyl_Trfase_dom"/>
</dbReference>
<dbReference type="Pfam" id="PF22624">
    <property type="entry name" value="AASDHPPT_N"/>
    <property type="match status" value="1"/>
</dbReference>
<dbReference type="PANTHER" id="PTHR12215">
    <property type="entry name" value="PHOSPHOPANTETHEINE TRANSFERASE"/>
    <property type="match status" value="1"/>
</dbReference>
<dbReference type="GO" id="GO:0008897">
    <property type="term" value="F:holo-[acyl-carrier-protein] synthase activity"/>
    <property type="evidence" value="ECO:0007669"/>
    <property type="project" value="InterPro"/>
</dbReference>
<comment type="similarity">
    <text evidence="1">Belongs to the P-Pant transferase superfamily. Gsp/Sfp/HetI/AcpT family.</text>
</comment>
<organism evidence="5 6">
    <name type="scientific">Bradyrhizobium rifense</name>
    <dbReference type="NCBI Taxonomy" id="515499"/>
    <lineage>
        <taxon>Bacteria</taxon>
        <taxon>Pseudomonadati</taxon>
        <taxon>Pseudomonadota</taxon>
        <taxon>Alphaproteobacteria</taxon>
        <taxon>Hyphomicrobiales</taxon>
        <taxon>Nitrobacteraceae</taxon>
        <taxon>Bradyrhizobium</taxon>
    </lineage>
</organism>
<dbReference type="GO" id="GO:0005829">
    <property type="term" value="C:cytosol"/>
    <property type="evidence" value="ECO:0007669"/>
    <property type="project" value="TreeGrafter"/>
</dbReference>
<proteinExistence type="inferred from homology"/>
<dbReference type="OrthoDB" id="9808281at2"/>
<dbReference type="Pfam" id="PF01648">
    <property type="entry name" value="ACPS"/>
    <property type="match status" value="1"/>
</dbReference>
<feature type="domain" description="4'-phosphopantetheinyl transferase" evidence="3">
    <location>
        <begin position="144"/>
        <end position="241"/>
    </location>
</feature>
<gene>
    <name evidence="5" type="ORF">FXB40_26630</name>
</gene>
<dbReference type="InterPro" id="IPR050559">
    <property type="entry name" value="P-Pant_transferase_sf"/>
</dbReference>
<comment type="caution">
    <text evidence="5">The sequence shown here is derived from an EMBL/GenBank/DDBJ whole genome shotgun (WGS) entry which is preliminary data.</text>
</comment>
<keyword evidence="6" id="KW-1185">Reference proteome</keyword>
<evidence type="ECO:0000259" key="4">
    <source>
        <dbReference type="Pfam" id="PF22624"/>
    </source>
</evidence>
<evidence type="ECO:0000259" key="3">
    <source>
        <dbReference type="Pfam" id="PF01648"/>
    </source>
</evidence>
<name>A0A5D3KFH8_9BRAD</name>
<dbReference type="InterPro" id="IPR055066">
    <property type="entry name" value="AASDHPPT_N"/>
</dbReference>
<dbReference type="SUPFAM" id="SSF56214">
    <property type="entry name" value="4'-phosphopantetheinyl transferase"/>
    <property type="match status" value="2"/>
</dbReference>
<evidence type="ECO:0000313" key="5">
    <source>
        <dbReference type="EMBL" id="TYL92024.1"/>
    </source>
</evidence>
<evidence type="ECO:0000256" key="2">
    <source>
        <dbReference type="ARBA" id="ARBA00022679"/>
    </source>
</evidence>
<keyword evidence="2 5" id="KW-0808">Transferase</keyword>
<evidence type="ECO:0000256" key="1">
    <source>
        <dbReference type="ARBA" id="ARBA00010990"/>
    </source>
</evidence>
<accession>A0A5D3KFH8</accession>
<dbReference type="InterPro" id="IPR037143">
    <property type="entry name" value="4-PPantetheinyl_Trfase_dom_sf"/>
</dbReference>
<protein>
    <submittedName>
        <fullName evidence="5">4'-phosphopantetheinyl transferase superfamily protein</fullName>
    </submittedName>
</protein>
<dbReference type="GO" id="GO:0000287">
    <property type="term" value="F:magnesium ion binding"/>
    <property type="evidence" value="ECO:0007669"/>
    <property type="project" value="InterPro"/>
</dbReference>
<evidence type="ECO:0000313" key="6">
    <source>
        <dbReference type="Proteomes" id="UP000324758"/>
    </source>
</evidence>
<dbReference type="GO" id="GO:0019878">
    <property type="term" value="P:lysine biosynthetic process via aminoadipic acid"/>
    <property type="evidence" value="ECO:0007669"/>
    <property type="project" value="TreeGrafter"/>
</dbReference>
<dbReference type="Proteomes" id="UP000324758">
    <property type="component" value="Unassembled WGS sequence"/>
</dbReference>
<dbReference type="AlphaFoldDB" id="A0A5D3KFH8"/>
<dbReference type="Gene3D" id="3.90.470.20">
    <property type="entry name" value="4'-phosphopantetheinyl transferase domain"/>
    <property type="match status" value="2"/>
</dbReference>
<feature type="domain" description="4'-phosphopantetheinyl transferase N-terminal" evidence="4">
    <location>
        <begin position="58"/>
        <end position="137"/>
    </location>
</feature>